<keyword evidence="1" id="KW-0560">Oxidoreductase</keyword>
<dbReference type="SUPFAM" id="SSF51905">
    <property type="entry name" value="FAD/NAD(P)-binding domain"/>
    <property type="match status" value="1"/>
</dbReference>
<evidence type="ECO:0000256" key="1">
    <source>
        <dbReference type="ARBA" id="ARBA00023002"/>
    </source>
</evidence>
<dbReference type="GO" id="GO:0016491">
    <property type="term" value="F:oxidoreductase activity"/>
    <property type="evidence" value="ECO:0007669"/>
    <property type="project" value="UniProtKB-KW"/>
</dbReference>
<dbReference type="SUPFAM" id="SSF54373">
    <property type="entry name" value="FAD-linked reductases, C-terminal domain"/>
    <property type="match status" value="1"/>
</dbReference>
<dbReference type="PANTHER" id="PTHR13847:SF289">
    <property type="entry name" value="GLYCINE OXIDASE"/>
    <property type="match status" value="1"/>
</dbReference>
<dbReference type="AlphaFoldDB" id="A0A917V293"/>
<feature type="domain" description="FAD dependent oxidoreductase" evidence="2">
    <location>
        <begin position="4"/>
        <end position="393"/>
    </location>
</feature>
<dbReference type="Pfam" id="PF01266">
    <property type="entry name" value="DAO"/>
    <property type="match status" value="1"/>
</dbReference>
<evidence type="ECO:0000313" key="3">
    <source>
        <dbReference type="EMBL" id="GGK20666.1"/>
    </source>
</evidence>
<proteinExistence type="predicted"/>
<evidence type="ECO:0000313" key="4">
    <source>
        <dbReference type="Proteomes" id="UP000600449"/>
    </source>
</evidence>
<name>A0A917V293_9HYPH</name>
<evidence type="ECO:0000259" key="2">
    <source>
        <dbReference type="Pfam" id="PF01266"/>
    </source>
</evidence>
<organism evidence="3 4">
    <name type="scientific">Salinarimonas ramus</name>
    <dbReference type="NCBI Taxonomy" id="690164"/>
    <lineage>
        <taxon>Bacteria</taxon>
        <taxon>Pseudomonadati</taxon>
        <taxon>Pseudomonadota</taxon>
        <taxon>Alphaproteobacteria</taxon>
        <taxon>Hyphomicrobiales</taxon>
        <taxon>Salinarimonadaceae</taxon>
        <taxon>Salinarimonas</taxon>
    </lineage>
</organism>
<dbReference type="Gene3D" id="3.30.9.10">
    <property type="entry name" value="D-Amino Acid Oxidase, subunit A, domain 2"/>
    <property type="match status" value="1"/>
</dbReference>
<comment type="caution">
    <text evidence="3">The sequence shown here is derived from an EMBL/GenBank/DDBJ whole genome shotgun (WGS) entry which is preliminary data.</text>
</comment>
<keyword evidence="4" id="KW-1185">Reference proteome</keyword>
<dbReference type="RefSeq" id="WP_188908993.1">
    <property type="nucleotide sequence ID" value="NZ_BMMF01000001.1"/>
</dbReference>
<accession>A0A917V293</accession>
<dbReference type="EMBL" id="BMMF01000001">
    <property type="protein sequence ID" value="GGK20666.1"/>
    <property type="molecule type" value="Genomic_DNA"/>
</dbReference>
<dbReference type="Gene3D" id="3.50.50.60">
    <property type="entry name" value="FAD/NAD(P)-binding domain"/>
    <property type="match status" value="2"/>
</dbReference>
<dbReference type="Proteomes" id="UP000600449">
    <property type="component" value="Unassembled WGS sequence"/>
</dbReference>
<dbReference type="InterPro" id="IPR036188">
    <property type="entry name" value="FAD/NAD-bd_sf"/>
</dbReference>
<dbReference type="PANTHER" id="PTHR13847">
    <property type="entry name" value="SARCOSINE DEHYDROGENASE-RELATED"/>
    <property type="match status" value="1"/>
</dbReference>
<gene>
    <name evidence="3" type="primary">dadA</name>
    <name evidence="3" type="ORF">GCM10011322_04200</name>
</gene>
<dbReference type="InterPro" id="IPR006076">
    <property type="entry name" value="FAD-dep_OxRdtase"/>
</dbReference>
<dbReference type="GO" id="GO:0005737">
    <property type="term" value="C:cytoplasm"/>
    <property type="evidence" value="ECO:0007669"/>
    <property type="project" value="TreeGrafter"/>
</dbReference>
<sequence>MDADVVVVGSGMVGVGVAVALAERGLDVAVVDPGDPRARASFGNAGVLGRGSIFPLASPGVLRKLPAYALGRDPSVRVRLRALPSCARWLAGFVRAANERRWRRSAAALAPFVALAPSMHEALAARSGAGQMISRSGYLRLYRDASAPAAAKTERAVLAEHGIAAEALDAADLRALEPHLSPLFVAGLLFPQSASVDTPGALLASYAAHAEGIGVRFVASVARAVRQEEDGVVVEIEGGRLRAGRAVIAAGVRSGPFAAALGCAVPLVAERGYHRTLSLAGNAVLGRPAHDAAGGYVMSPMDGGVRIHSGVELARPDDPPNHDQIDLATAEARRSLPLAGEAGETWMGSRPSTPDGLPVIGFAPRAHRVVLAFGHGHIGFATGPLTGRLVAELLAGETPSVPLAPFAPDRFRSWRGAG</sequence>
<reference evidence="3 4" key="1">
    <citation type="journal article" date="2014" name="Int. J. Syst. Evol. Microbiol.">
        <title>Complete genome sequence of Corynebacterium casei LMG S-19264T (=DSM 44701T), isolated from a smear-ripened cheese.</title>
        <authorList>
            <consortium name="US DOE Joint Genome Institute (JGI-PGF)"/>
            <person name="Walter F."/>
            <person name="Albersmeier A."/>
            <person name="Kalinowski J."/>
            <person name="Ruckert C."/>
        </authorList>
    </citation>
    <scope>NUCLEOTIDE SEQUENCE [LARGE SCALE GENOMIC DNA]</scope>
    <source>
        <strain evidence="3 4">CGMCC 1.9161</strain>
    </source>
</reference>
<protein>
    <submittedName>
        <fullName evidence="3">Cytochrome c4</fullName>
    </submittedName>
</protein>